<dbReference type="EMBL" id="KZ613950">
    <property type="protein sequence ID" value="PMD37017.1"/>
    <property type="molecule type" value="Genomic_DNA"/>
</dbReference>
<dbReference type="STRING" id="1149755.A0A2J6RES4"/>
<organism evidence="2 3">
    <name type="scientific">Hyaloscypha variabilis (strain UAMH 11265 / GT02V1 / F)</name>
    <name type="common">Meliniomyces variabilis</name>
    <dbReference type="NCBI Taxonomy" id="1149755"/>
    <lineage>
        <taxon>Eukaryota</taxon>
        <taxon>Fungi</taxon>
        <taxon>Dikarya</taxon>
        <taxon>Ascomycota</taxon>
        <taxon>Pezizomycotina</taxon>
        <taxon>Leotiomycetes</taxon>
        <taxon>Helotiales</taxon>
        <taxon>Hyaloscyphaceae</taxon>
        <taxon>Hyaloscypha</taxon>
        <taxon>Hyaloscypha variabilis</taxon>
    </lineage>
</organism>
<protein>
    <recommendedName>
        <fullName evidence="4">Cell wall protein</fullName>
    </recommendedName>
</protein>
<sequence>MLVNTLTVLGFAALAVAAPALEKKEAIRLPARGVNFIPRHSMRKRDGGSRSRNSWSNFGSDINIQTIIEETTVNVLQIDANPLLEAQVQEETLLAQTLTEALIGAQVQFNQALDNIRINTLNQLNDNVNTVAIVITEVSDSRDSSNKNTRYISRQIQSNPSISEQAFVVIEESSSLTLSSSIPSSVLSAYQSSSTGSNFTPQFGSYTPGGNASAQSSSSQFNLYPAGSAFPSFGNAQQLSDPALIVLANQDYFVQSSQNSDIFTSVVEQEVTELETSVVISS</sequence>
<accession>A0A2J6RES4</accession>
<dbReference type="Proteomes" id="UP000235786">
    <property type="component" value="Unassembled WGS sequence"/>
</dbReference>
<feature type="chain" id="PRO_5014382757" description="Cell wall protein" evidence="1">
    <location>
        <begin position="18"/>
        <end position="282"/>
    </location>
</feature>
<proteinExistence type="predicted"/>
<feature type="signal peptide" evidence="1">
    <location>
        <begin position="1"/>
        <end position="17"/>
    </location>
</feature>
<keyword evidence="1" id="KW-0732">Signal</keyword>
<keyword evidence="3" id="KW-1185">Reference proteome</keyword>
<dbReference type="AlphaFoldDB" id="A0A2J6RES4"/>
<evidence type="ECO:0000313" key="2">
    <source>
        <dbReference type="EMBL" id="PMD37017.1"/>
    </source>
</evidence>
<reference evidence="2 3" key="1">
    <citation type="submission" date="2016-04" db="EMBL/GenBank/DDBJ databases">
        <title>A degradative enzymes factory behind the ericoid mycorrhizal symbiosis.</title>
        <authorList>
            <consortium name="DOE Joint Genome Institute"/>
            <person name="Martino E."/>
            <person name="Morin E."/>
            <person name="Grelet G."/>
            <person name="Kuo A."/>
            <person name="Kohler A."/>
            <person name="Daghino S."/>
            <person name="Barry K."/>
            <person name="Choi C."/>
            <person name="Cichocki N."/>
            <person name="Clum A."/>
            <person name="Copeland A."/>
            <person name="Hainaut M."/>
            <person name="Haridas S."/>
            <person name="Labutti K."/>
            <person name="Lindquist E."/>
            <person name="Lipzen A."/>
            <person name="Khouja H.-R."/>
            <person name="Murat C."/>
            <person name="Ohm R."/>
            <person name="Olson A."/>
            <person name="Spatafora J."/>
            <person name="Veneault-Fourrey C."/>
            <person name="Henrissat B."/>
            <person name="Grigoriev I."/>
            <person name="Martin F."/>
            <person name="Perotto S."/>
        </authorList>
    </citation>
    <scope>NUCLEOTIDE SEQUENCE [LARGE SCALE GENOMIC DNA]</scope>
    <source>
        <strain evidence="2 3">F</strain>
    </source>
</reference>
<dbReference type="OrthoDB" id="4851124at2759"/>
<name>A0A2J6RES4_HYAVF</name>
<evidence type="ECO:0008006" key="4">
    <source>
        <dbReference type="Google" id="ProtNLM"/>
    </source>
</evidence>
<gene>
    <name evidence="2" type="ORF">L207DRAFT_92774</name>
</gene>
<evidence type="ECO:0000256" key="1">
    <source>
        <dbReference type="SAM" id="SignalP"/>
    </source>
</evidence>
<evidence type="ECO:0000313" key="3">
    <source>
        <dbReference type="Proteomes" id="UP000235786"/>
    </source>
</evidence>